<keyword evidence="1" id="KW-0812">Transmembrane</keyword>
<gene>
    <name evidence="2" type="ORF">HETSPECPRED_002643</name>
</gene>
<accession>A0A8H3J4W8</accession>
<dbReference type="EMBL" id="CAJPDS010000162">
    <property type="protein sequence ID" value="CAF9940796.1"/>
    <property type="molecule type" value="Genomic_DNA"/>
</dbReference>
<comment type="caution">
    <text evidence="2">The sequence shown here is derived from an EMBL/GenBank/DDBJ whole genome shotgun (WGS) entry which is preliminary data.</text>
</comment>
<keyword evidence="1" id="KW-1133">Transmembrane helix</keyword>
<feature type="transmembrane region" description="Helical" evidence="1">
    <location>
        <begin position="43"/>
        <end position="61"/>
    </location>
</feature>
<keyword evidence="1" id="KW-0472">Membrane</keyword>
<dbReference type="AlphaFoldDB" id="A0A8H3J4W8"/>
<name>A0A8H3J4W8_9LECA</name>
<dbReference type="OrthoDB" id="1470350at2759"/>
<protein>
    <submittedName>
        <fullName evidence="2">Uncharacterized protein</fullName>
    </submittedName>
</protein>
<keyword evidence="3" id="KW-1185">Reference proteome</keyword>
<reference evidence="2" key="1">
    <citation type="submission" date="2021-03" db="EMBL/GenBank/DDBJ databases">
        <authorList>
            <person name="Tagirdzhanova G."/>
        </authorList>
    </citation>
    <scope>NUCLEOTIDE SEQUENCE</scope>
</reference>
<evidence type="ECO:0000313" key="3">
    <source>
        <dbReference type="Proteomes" id="UP000664521"/>
    </source>
</evidence>
<evidence type="ECO:0000313" key="2">
    <source>
        <dbReference type="EMBL" id="CAF9940796.1"/>
    </source>
</evidence>
<dbReference type="Proteomes" id="UP000664521">
    <property type="component" value="Unassembled WGS sequence"/>
</dbReference>
<proteinExistence type="predicted"/>
<sequence>MANVSESVYGWAKVANVSEPALLWGTNLDGYARDVFQQVPTNLLSIVVLVVLGARLLLGLVRQLLLPKPIPGIPYIEVSAQSIMGDIPAMTEHIKATDGTFITYLRSVMERLNSPVVQVFMFPLGKPMVLLGDFAEAHDMLLRRENEFERSATLGDLLLGILPRHHVHLPTGPQ</sequence>
<evidence type="ECO:0000256" key="1">
    <source>
        <dbReference type="SAM" id="Phobius"/>
    </source>
</evidence>
<organism evidence="2 3">
    <name type="scientific">Heterodermia speciosa</name>
    <dbReference type="NCBI Taxonomy" id="116794"/>
    <lineage>
        <taxon>Eukaryota</taxon>
        <taxon>Fungi</taxon>
        <taxon>Dikarya</taxon>
        <taxon>Ascomycota</taxon>
        <taxon>Pezizomycotina</taxon>
        <taxon>Lecanoromycetes</taxon>
        <taxon>OSLEUM clade</taxon>
        <taxon>Lecanoromycetidae</taxon>
        <taxon>Caliciales</taxon>
        <taxon>Physciaceae</taxon>
        <taxon>Heterodermia</taxon>
    </lineage>
</organism>